<evidence type="ECO:0000313" key="2">
    <source>
        <dbReference type="Proteomes" id="UP001267426"/>
    </source>
</evidence>
<evidence type="ECO:0000313" key="1">
    <source>
        <dbReference type="EMBL" id="MDT0630116.1"/>
    </source>
</evidence>
<gene>
    <name evidence="1" type="ORF">RM540_00005</name>
</gene>
<sequence length="135" mass="13973">MKSLPIAAALALAACASEGVPPHEPPPAVALHYAERSSSVNLPVACDEFGGVLGFVSDTADVWDPAAISELRLAVSEAAPIPDSAHVMDARLVAYFYDRAKTDTVCVGGRFGAEVNGVPVVDSALVRLLWSATSP</sequence>
<accession>A0ABU3BLF1</accession>
<reference evidence="1 2" key="1">
    <citation type="submission" date="2023-09" db="EMBL/GenBank/DDBJ databases">
        <authorList>
            <person name="Rey-Velasco X."/>
        </authorList>
    </citation>
    <scope>NUCLEOTIDE SEQUENCE [LARGE SCALE GENOMIC DNA]</scope>
    <source>
        <strain evidence="1 2">F394</strain>
    </source>
</reference>
<name>A0ABU3BLF1_9BACT</name>
<evidence type="ECO:0008006" key="3">
    <source>
        <dbReference type="Google" id="ProtNLM"/>
    </source>
</evidence>
<protein>
    <recommendedName>
        <fullName evidence="3">Lipoprotein</fullName>
    </recommendedName>
</protein>
<dbReference type="PROSITE" id="PS51257">
    <property type="entry name" value="PROKAR_LIPOPROTEIN"/>
    <property type="match status" value="1"/>
</dbReference>
<dbReference type="EMBL" id="JAVRHT010000001">
    <property type="protein sequence ID" value="MDT0630116.1"/>
    <property type="molecule type" value="Genomic_DNA"/>
</dbReference>
<dbReference type="RefSeq" id="WP_311661030.1">
    <property type="nucleotide sequence ID" value="NZ_JAVRHT010000001.1"/>
</dbReference>
<proteinExistence type="predicted"/>
<organism evidence="1 2">
    <name type="scientific">Rubrivirga litoralis</name>
    <dbReference type="NCBI Taxonomy" id="3075598"/>
    <lineage>
        <taxon>Bacteria</taxon>
        <taxon>Pseudomonadati</taxon>
        <taxon>Rhodothermota</taxon>
        <taxon>Rhodothermia</taxon>
        <taxon>Rhodothermales</taxon>
        <taxon>Rubricoccaceae</taxon>
        <taxon>Rubrivirga</taxon>
    </lineage>
</organism>
<keyword evidence="2" id="KW-1185">Reference proteome</keyword>
<dbReference type="Proteomes" id="UP001267426">
    <property type="component" value="Unassembled WGS sequence"/>
</dbReference>
<comment type="caution">
    <text evidence="1">The sequence shown here is derived from an EMBL/GenBank/DDBJ whole genome shotgun (WGS) entry which is preliminary data.</text>
</comment>